<accession>A0A7Y0ERR5</accession>
<evidence type="ECO:0008006" key="3">
    <source>
        <dbReference type="Google" id="ProtNLM"/>
    </source>
</evidence>
<gene>
    <name evidence="1" type="ORF">G1C95_2405</name>
</gene>
<comment type="caution">
    <text evidence="1">The sequence shown here is derived from an EMBL/GenBank/DDBJ whole genome shotgun (WGS) entry which is preliminary data.</text>
</comment>
<evidence type="ECO:0000313" key="2">
    <source>
        <dbReference type="Proteomes" id="UP000532194"/>
    </source>
</evidence>
<sequence>MPHGREIDMGLFESLKRTAKSLLTNAQQEDVENEAPSSAPGPELRLNISVNLPDCVQLSGTTTSCKDSVLRLAQRHGIDHDGFLEIAGKIQREPDNPYDDKAIALYIEGERIGYLPSMYRNYVVLPEGTVRSVPVQLFTAMLPKGLRGEAWIWIGDGRSEWEWSRERRPRVFPEKRLLHDTERIRV</sequence>
<reference evidence="1 2" key="1">
    <citation type="submission" date="2020-02" db="EMBL/GenBank/DDBJ databases">
        <title>Characterization of phylogenetic diversity of novel bifidobacterial species isolated in Czech ZOOs.</title>
        <authorList>
            <person name="Lugli G.A."/>
            <person name="Vera N.B."/>
            <person name="Ventura M."/>
        </authorList>
    </citation>
    <scope>NUCLEOTIDE SEQUENCE [LARGE SCALE GENOMIC DNA]</scope>
    <source>
        <strain evidence="1 2">DSM 109957</strain>
    </source>
</reference>
<dbReference type="Gene3D" id="3.30.70.2330">
    <property type="match status" value="1"/>
</dbReference>
<keyword evidence="2" id="KW-1185">Reference proteome</keyword>
<protein>
    <recommendedName>
        <fullName evidence="3">HIRAN domain-containing protein</fullName>
    </recommendedName>
</protein>
<evidence type="ECO:0000313" key="1">
    <source>
        <dbReference type="EMBL" id="NMM95217.1"/>
    </source>
</evidence>
<dbReference type="EMBL" id="JAAIII010000011">
    <property type="protein sequence ID" value="NMM95217.1"/>
    <property type="molecule type" value="Genomic_DNA"/>
</dbReference>
<organism evidence="1 2">
    <name type="scientific">Bifidobacterium oedipodis</name>
    <dbReference type="NCBI Taxonomy" id="2675322"/>
    <lineage>
        <taxon>Bacteria</taxon>
        <taxon>Bacillati</taxon>
        <taxon>Actinomycetota</taxon>
        <taxon>Actinomycetes</taxon>
        <taxon>Bifidobacteriales</taxon>
        <taxon>Bifidobacteriaceae</taxon>
        <taxon>Bifidobacterium</taxon>
    </lineage>
</organism>
<proteinExistence type="predicted"/>
<dbReference type="Proteomes" id="UP000532194">
    <property type="component" value="Unassembled WGS sequence"/>
</dbReference>
<name>A0A7Y0ERR5_9BIFI</name>
<dbReference type="AlphaFoldDB" id="A0A7Y0ERR5"/>